<evidence type="ECO:0000256" key="8">
    <source>
        <dbReference type="PIRSR" id="PIRSR005091-3"/>
    </source>
</evidence>
<evidence type="ECO:0000313" key="11">
    <source>
        <dbReference type="EMBL" id="KDS28078.1"/>
    </source>
</evidence>
<dbReference type="PANTHER" id="PTHR47371:SF3">
    <property type="entry name" value="PHOSPHOGLYCEROL TRANSFERASE I"/>
    <property type="match status" value="1"/>
</dbReference>
<evidence type="ECO:0000256" key="7">
    <source>
        <dbReference type="PIRSR" id="PIRSR005091-2"/>
    </source>
</evidence>
<dbReference type="PATRIC" id="fig|1339350.3.peg.3597"/>
<dbReference type="InterPro" id="IPR012160">
    <property type="entry name" value="LtaS-like"/>
</dbReference>
<evidence type="ECO:0000256" key="9">
    <source>
        <dbReference type="SAM" id="Phobius"/>
    </source>
</evidence>
<dbReference type="GO" id="GO:0005886">
    <property type="term" value="C:plasma membrane"/>
    <property type="evidence" value="ECO:0007669"/>
    <property type="project" value="UniProtKB-SubCell"/>
</dbReference>
<feature type="active site" evidence="6">
    <location>
        <position position="367"/>
    </location>
</feature>
<feature type="transmembrane region" description="Helical" evidence="9">
    <location>
        <begin position="114"/>
        <end position="136"/>
    </location>
</feature>
<comment type="subcellular location">
    <subcellularLocation>
        <location evidence="1">Cell membrane</location>
        <topology evidence="1">Multi-pass membrane protein</topology>
    </subcellularLocation>
</comment>
<feature type="binding site" evidence="7">
    <location>
        <position position="484"/>
    </location>
    <ligand>
        <name>substrate</name>
    </ligand>
</feature>
<name>A0A078QYD7_PHOVU</name>
<gene>
    <name evidence="11" type="ORF">M097_3774</name>
</gene>
<evidence type="ECO:0000256" key="2">
    <source>
        <dbReference type="ARBA" id="ARBA00022475"/>
    </source>
</evidence>
<dbReference type="Gene3D" id="3.40.720.10">
    <property type="entry name" value="Alkaline Phosphatase, subunit A"/>
    <property type="match status" value="1"/>
</dbReference>
<feature type="domain" description="Sulfatase N-terminal" evidence="10">
    <location>
        <begin position="319"/>
        <end position="586"/>
    </location>
</feature>
<keyword evidence="3 9" id="KW-0812">Transmembrane</keyword>
<evidence type="ECO:0000256" key="5">
    <source>
        <dbReference type="ARBA" id="ARBA00023136"/>
    </source>
</evidence>
<organism evidence="11 12">
    <name type="scientific">Phocaeicola vulgatus str. 3775 SL</name>
    <name type="common">B</name>
    <name type="synonym">iv</name>
    <dbReference type="NCBI Taxonomy" id="1339350"/>
    <lineage>
        <taxon>Bacteria</taxon>
        <taxon>Pseudomonadati</taxon>
        <taxon>Bacteroidota</taxon>
        <taxon>Bacteroidia</taxon>
        <taxon>Bacteroidales</taxon>
        <taxon>Bacteroidaceae</taxon>
        <taxon>Phocaeicola</taxon>
    </lineage>
</organism>
<dbReference type="InterPro" id="IPR017850">
    <property type="entry name" value="Alkaline_phosphatase_core_sf"/>
</dbReference>
<evidence type="ECO:0000256" key="3">
    <source>
        <dbReference type="ARBA" id="ARBA00022692"/>
    </source>
</evidence>
<keyword evidence="7" id="KW-0464">Manganese</keyword>
<dbReference type="Proteomes" id="UP000028134">
    <property type="component" value="Unassembled WGS sequence"/>
</dbReference>
<dbReference type="PANTHER" id="PTHR47371">
    <property type="entry name" value="LIPOTEICHOIC ACID SYNTHASE"/>
    <property type="match status" value="1"/>
</dbReference>
<dbReference type="Pfam" id="PF00884">
    <property type="entry name" value="Sulfatase"/>
    <property type="match status" value="1"/>
</dbReference>
<reference evidence="11 12" key="1">
    <citation type="submission" date="2014-04" db="EMBL/GenBank/DDBJ databases">
        <authorList>
            <person name="Sears C."/>
            <person name="Carroll K."/>
            <person name="Sack B.R."/>
            <person name="Qadri F."/>
            <person name="Myers L.L."/>
            <person name="Chung G.-T."/>
            <person name="Escheverria P."/>
            <person name="Fraser C.M."/>
            <person name="Sadzewicz L."/>
            <person name="Shefchek K.A."/>
            <person name="Tallon L."/>
            <person name="Das S.P."/>
            <person name="Daugherty S."/>
            <person name="Mongodin E.F."/>
        </authorList>
    </citation>
    <scope>NUCLEOTIDE SEQUENCE [LARGE SCALE GENOMIC DNA]</scope>
    <source>
        <strain evidence="12">3775 SL(B) 10 (iv)</strain>
    </source>
</reference>
<keyword evidence="2" id="KW-1003">Cell membrane</keyword>
<feature type="transmembrane region" description="Helical" evidence="9">
    <location>
        <begin position="172"/>
        <end position="193"/>
    </location>
</feature>
<keyword evidence="4 9" id="KW-1133">Transmembrane helix</keyword>
<feature type="binding site" evidence="8">
    <location>
        <position position="327"/>
    </location>
    <ligand>
        <name>Mn(2+)</name>
        <dbReference type="ChEBI" id="CHEBI:29035"/>
    </ligand>
</feature>
<proteinExistence type="predicted"/>
<feature type="transmembrane region" description="Helical" evidence="9">
    <location>
        <begin position="214"/>
        <end position="231"/>
    </location>
</feature>
<dbReference type="InterPro" id="IPR000917">
    <property type="entry name" value="Sulfatase_N"/>
</dbReference>
<accession>A0A078QYD7</accession>
<feature type="transmembrane region" description="Helical" evidence="9">
    <location>
        <begin position="36"/>
        <end position="57"/>
    </location>
</feature>
<feature type="binding site" evidence="8">
    <location>
        <position position="367"/>
    </location>
    <ligand>
        <name>Mn(2+)</name>
        <dbReference type="ChEBI" id="CHEBI:29035"/>
    </ligand>
</feature>
<feature type="binding site" evidence="8">
    <location>
        <position position="536"/>
    </location>
    <ligand>
        <name>Mn(2+)</name>
        <dbReference type="ChEBI" id="CHEBI:29035"/>
    </ligand>
</feature>
<evidence type="ECO:0000256" key="6">
    <source>
        <dbReference type="PIRSR" id="PIRSR005091-1"/>
    </source>
</evidence>
<evidence type="ECO:0000256" key="1">
    <source>
        <dbReference type="ARBA" id="ARBA00004651"/>
    </source>
</evidence>
<dbReference type="Gene3D" id="3.30.1120.80">
    <property type="match status" value="1"/>
</dbReference>
<dbReference type="PIRSF" id="PIRSF005091">
    <property type="entry name" value="Mmb_sulf_HI1246"/>
    <property type="match status" value="1"/>
</dbReference>
<sequence>MQTLLKQMKYLRSLMQQSVTACKNQAKLIQQFTLSLLYLLIIHIVALLFFFLFRLVLFTSIDYQFPPDIQNNFLMQATAFIKGLWFDNVIACYILLLPLVILWITALCNYHSKWVFRFISIFFILFLTMSFIISAANIPYFSYFFKTINSSIYNWFGYGATTAGMVLGETSFYFPIFLGLISILLLSGSVLRLSSYFYHLINSKSTSISPINRLCIFAAGAVCIGLCLFGIRGRMGYNPIRVSQAYYCTDPFLNQLGVNPVFNLLTSTLDDNRKENRYLHLMPEQEAITNMQSILQRKGIEGISPIAREVKCAAVPTQKNVVLIFMESMSANLMEHFGSTKKLTPFLDSLYLESLSFDHFYSAGIHTNHGMYATLYSFPAIMKRNAMKGAVVPVYSGLPTVLKDNGYRNLFFMTHESQYDNMNAFLRTNGFDEIYAQENYPKDKVVNSFGVQDDFLYQYALPILNKRAEERQPFFTVLLSISNHPSYVIPDYFKPHSTKLEDQIVEYADWAIRQFMQEARKQPWFENTIFVLLGDHGKLVGSPDCEIPQSYNHVPLMIYGKGIKPEIRQEPGGQTDVAPTLLGLLNMSYTQNDFGINLLTEQRPYVYFSADNLIAATDTTHLYIYSPHDRQEFKYKKQGNALQLVTGEDSTFYVMKKYCFSTLQSAEYLVKEHKTVNKATGQ</sequence>
<dbReference type="GO" id="GO:0046872">
    <property type="term" value="F:metal ion binding"/>
    <property type="evidence" value="ECO:0007669"/>
    <property type="project" value="UniProtKB-KW"/>
</dbReference>
<dbReference type="CDD" id="cd16015">
    <property type="entry name" value="LTA_synthase"/>
    <property type="match status" value="1"/>
</dbReference>
<dbReference type="SUPFAM" id="SSF53649">
    <property type="entry name" value="Alkaline phosphatase-like"/>
    <property type="match status" value="1"/>
</dbReference>
<dbReference type="InterPro" id="IPR050448">
    <property type="entry name" value="OpgB/LTA_synthase_biosynth"/>
</dbReference>
<feature type="transmembrane region" description="Helical" evidence="9">
    <location>
        <begin position="84"/>
        <end position="107"/>
    </location>
</feature>
<protein>
    <submittedName>
        <fullName evidence="11">Type I phosphodiesterase / nucleotide pyrophosphatase family protein</fullName>
    </submittedName>
</protein>
<comment type="caution">
    <text evidence="11">The sequence shown here is derived from an EMBL/GenBank/DDBJ whole genome shotgun (WGS) entry which is preliminary data.</text>
</comment>
<evidence type="ECO:0000259" key="10">
    <source>
        <dbReference type="Pfam" id="PF00884"/>
    </source>
</evidence>
<dbReference type="AlphaFoldDB" id="A0A078QYD7"/>
<evidence type="ECO:0000256" key="4">
    <source>
        <dbReference type="ARBA" id="ARBA00022989"/>
    </source>
</evidence>
<feature type="binding site" evidence="8">
    <location>
        <position position="535"/>
    </location>
    <ligand>
        <name>Mn(2+)</name>
        <dbReference type="ChEBI" id="CHEBI:29035"/>
    </ligand>
</feature>
<keyword evidence="7" id="KW-0479">Metal-binding</keyword>
<dbReference type="EMBL" id="JNHI01000028">
    <property type="protein sequence ID" value="KDS28078.1"/>
    <property type="molecule type" value="Genomic_DNA"/>
</dbReference>
<evidence type="ECO:0000313" key="12">
    <source>
        <dbReference type="Proteomes" id="UP000028134"/>
    </source>
</evidence>
<keyword evidence="5 9" id="KW-0472">Membrane</keyword>